<sequence length="105" mass="12600">ERTVPPTTKLHRLQRRRLTTHLEEKKVVVGETQATNLYQIQTEKPTTYRKPKKRRHNSTNYIPRRRKGGSQVKPKEIKGQKPQRNLYRFQGENLTHTWKKKKSVK</sequence>
<proteinExistence type="predicted"/>
<name>A0A9N9JPY9_9GLOM</name>
<evidence type="ECO:0000313" key="2">
    <source>
        <dbReference type="EMBL" id="CAG8788619.1"/>
    </source>
</evidence>
<gene>
    <name evidence="2" type="ORF">DERYTH_LOCUS20940</name>
</gene>
<dbReference type="Proteomes" id="UP000789405">
    <property type="component" value="Unassembled WGS sequence"/>
</dbReference>
<protein>
    <submittedName>
        <fullName evidence="2">727_t:CDS:1</fullName>
    </submittedName>
</protein>
<feature type="non-terminal residue" evidence="2">
    <location>
        <position position="1"/>
    </location>
</feature>
<dbReference type="EMBL" id="CAJVPY010025693">
    <property type="protein sequence ID" value="CAG8788619.1"/>
    <property type="molecule type" value="Genomic_DNA"/>
</dbReference>
<feature type="region of interest" description="Disordered" evidence="1">
    <location>
        <begin position="43"/>
        <end position="83"/>
    </location>
</feature>
<feature type="compositionally biased region" description="Basic residues" evidence="1">
    <location>
        <begin position="47"/>
        <end position="68"/>
    </location>
</feature>
<comment type="caution">
    <text evidence="2">The sequence shown here is derived from an EMBL/GenBank/DDBJ whole genome shotgun (WGS) entry which is preliminary data.</text>
</comment>
<dbReference type="AlphaFoldDB" id="A0A9N9JPY9"/>
<keyword evidence="3" id="KW-1185">Reference proteome</keyword>
<accession>A0A9N9JPY9</accession>
<evidence type="ECO:0000256" key="1">
    <source>
        <dbReference type="SAM" id="MobiDB-lite"/>
    </source>
</evidence>
<reference evidence="2" key="1">
    <citation type="submission" date="2021-06" db="EMBL/GenBank/DDBJ databases">
        <authorList>
            <person name="Kallberg Y."/>
            <person name="Tangrot J."/>
            <person name="Rosling A."/>
        </authorList>
    </citation>
    <scope>NUCLEOTIDE SEQUENCE</scope>
    <source>
        <strain evidence="2">MA453B</strain>
    </source>
</reference>
<organism evidence="2 3">
    <name type="scientific">Dentiscutata erythropus</name>
    <dbReference type="NCBI Taxonomy" id="1348616"/>
    <lineage>
        <taxon>Eukaryota</taxon>
        <taxon>Fungi</taxon>
        <taxon>Fungi incertae sedis</taxon>
        <taxon>Mucoromycota</taxon>
        <taxon>Glomeromycotina</taxon>
        <taxon>Glomeromycetes</taxon>
        <taxon>Diversisporales</taxon>
        <taxon>Gigasporaceae</taxon>
        <taxon>Dentiscutata</taxon>
    </lineage>
</organism>
<evidence type="ECO:0000313" key="3">
    <source>
        <dbReference type="Proteomes" id="UP000789405"/>
    </source>
</evidence>